<gene>
    <name evidence="1" type="ORF">LLE72_012750</name>
</gene>
<dbReference type="AlphaFoldDB" id="A0AAJ2X4E7"/>
<evidence type="ECO:0000313" key="1">
    <source>
        <dbReference type="EMBL" id="MEC3888595.1"/>
    </source>
</evidence>
<sequence length="90" mass="9708">MPAESGGSKSWRKVGADHTILAEWAGLTTVIACWISDVAMTVSALQHALRVASLQRRGADANKLRALHRRLREIMLMTAGIHVGCTCGLL</sequence>
<organism evidence="1 2">
    <name type="scientific">Xanthomonas campestris pv. papavericola</name>
    <dbReference type="NCBI Taxonomy" id="487881"/>
    <lineage>
        <taxon>Bacteria</taxon>
        <taxon>Pseudomonadati</taxon>
        <taxon>Pseudomonadota</taxon>
        <taxon>Gammaproteobacteria</taxon>
        <taxon>Lysobacterales</taxon>
        <taxon>Lysobacteraceae</taxon>
        <taxon>Xanthomonas</taxon>
    </lineage>
</organism>
<name>A0AAJ2X4E7_XANCA</name>
<proteinExistence type="predicted"/>
<dbReference type="Proteomes" id="UP001297361">
    <property type="component" value="Unassembled WGS sequence"/>
</dbReference>
<reference evidence="1" key="2">
    <citation type="submission" date="2024-01" db="EMBL/GenBank/DDBJ databases">
        <title>Long-read genome sequencing of X. campestris pv. papavericola.</title>
        <authorList>
            <person name="Hussain R.M.F."/>
            <person name="Greer S."/>
            <person name="Harrison J."/>
            <person name="Grant M."/>
            <person name="Vicente J."/>
            <person name="Studholme D.J."/>
        </authorList>
    </citation>
    <scope>NUCLEOTIDE SEQUENCE</scope>
    <source>
        <strain evidence="1">NCPPB 2970</strain>
    </source>
</reference>
<accession>A0AAJ2X4E7</accession>
<comment type="caution">
    <text evidence="1">The sequence shown here is derived from an EMBL/GenBank/DDBJ whole genome shotgun (WGS) entry which is preliminary data.</text>
</comment>
<protein>
    <submittedName>
        <fullName evidence="1">Uncharacterized protein</fullName>
    </submittedName>
</protein>
<evidence type="ECO:0000313" key="2">
    <source>
        <dbReference type="Proteomes" id="UP001297361"/>
    </source>
</evidence>
<dbReference type="EMBL" id="JAJFNJ020000003">
    <property type="protein sequence ID" value="MEC3888595.1"/>
    <property type="molecule type" value="Genomic_DNA"/>
</dbReference>
<dbReference type="RefSeq" id="WP_228423875.1">
    <property type="nucleotide sequence ID" value="NZ_JAJFNJ020000003.1"/>
</dbReference>
<reference evidence="1" key="1">
    <citation type="submission" date="2021-10" db="EMBL/GenBank/DDBJ databases">
        <authorList>
            <person name="Hussein R."/>
            <person name="Harrison J."/>
            <person name="Studholme D.J."/>
            <person name="Vicente J."/>
            <person name="Grant M."/>
        </authorList>
    </citation>
    <scope>NUCLEOTIDE SEQUENCE</scope>
    <source>
        <strain evidence="1">NCPPB 2970</strain>
    </source>
</reference>